<proteinExistence type="predicted"/>
<keyword evidence="5 6" id="KW-0103">Bromodomain</keyword>
<feature type="domain" description="PHD-type" evidence="10">
    <location>
        <begin position="535"/>
        <end position="585"/>
    </location>
</feature>
<dbReference type="PANTHER" id="PTHR13793">
    <property type="entry name" value="PHD FINGER PROTEINS"/>
    <property type="match status" value="1"/>
</dbReference>
<feature type="compositionally biased region" description="Basic residues" evidence="8">
    <location>
        <begin position="1"/>
        <end position="12"/>
    </location>
</feature>
<feature type="compositionally biased region" description="Low complexity" evidence="8">
    <location>
        <begin position="292"/>
        <end position="307"/>
    </location>
</feature>
<feature type="compositionally biased region" description="Pro residues" evidence="8">
    <location>
        <begin position="229"/>
        <end position="241"/>
    </location>
</feature>
<dbReference type="InterPro" id="IPR034732">
    <property type="entry name" value="EPHD"/>
</dbReference>
<evidence type="ECO:0000259" key="9">
    <source>
        <dbReference type="PROSITE" id="PS50014"/>
    </source>
</evidence>
<evidence type="ECO:0000256" key="3">
    <source>
        <dbReference type="ARBA" id="ARBA00022771"/>
    </source>
</evidence>
<sequence length="1295" mass="145537">MTTRKQSRRRSLRTQTGLANFLTQDRLFEQQLETTLGLHEDNDSDGDSQSQSGEGQSNSNNNTRSQSYSDAESNSDLHSHSHSEEEGDNTERETLTARIEEAIKTMKTRTETNGAPMAPTIPETTASAISKRGKRGKWKRALKGRSKAARRRLRNRTRNNSDNEADSRESGFVGSRAPGNSCFNSPAFTGVRRLARRHIDALPLEERAFDSLAPGLKPDAQLRLLRLPLLPPSPPADPPGPSEQTPREQRNQIQIQRQQSLPEFSHSSSLSSLLRSGLDVLMSAISSSAVAAPSTAPVHSPIASPQSPKRKSPSPYRDTLEKNFPLSSYESIDSLESMFENDPPPPEFKTPTSLPPFNDIYFSKPIPVPRFELISAGHENTFGNSIAVNSLKKKGSFTSGFGSRTTVSLKKYLASDSDEEPGDGNCNTDDNGDDVGDGNEEEEIINGVSVEPSEEDLSKRIEYDMDEQDKIWLEAQNAHRFASINDSPIPPILFEFIMDRLEKEYFSLLKRVPKPRIQHHHRTTAVKNLNENSDDNVCAVCDDGECENSNTIVFCDGCNLAVHQDCYGIPYIPEGQWLCRRCMLTPETPISCVLCPAPPNTGALKQTNNGGSSKWAHIVCAQWIPEAGFANSTYMEPIDLRSVPNSRFKLTCYICGRKKGACIQCSMRNCFTAYHVTCAKRCKIFMKISGSVIGGDMESEDMKSYCEKHSPKEYRELVDVEKEIQQFRRSNNNSLLSDMEADEANSHNHDIRNSTTCSRRRQPISPSRKRSLSSYGNKNTASRKRNVIHRQSIETSGDDDDGNDNNNNNGMKEAQQRQQQRDDQYKKLVVTPVIPLGIYKAVCNSIRGGSSSMRGKNAFVEKCCKYWALKRESRRGAPLLKRLYLEQAQPWTATISETQQDETIKFKRMEFLRKLRNDLEKVRMLAELVKKRERERLRRSNMQCQIVNIYLNPVTLLLRPILDRVRKLDVKVLFEEPVDLEDVPDYLSVVGRAMCFEDMQSKLERNEYRSVETFQDDFLLICRNAKLYNGPDTPWYRAADRLLARSEPIFDEAFEQESLLAIEKTTGCLTSEIPASLFEITTTNSGEGGTSIVGAILSPEKPVAKNQQPISSFSQAYCDQSTSSPTTEKQRQLLKNEEFAKALHKQELPESLHTTHCRIATAISSVVTPQKESYNDSSSSVAVAVKKHRRSSTKPVAPNDLNCEQLIAEKNQNLKKEKVSLPLSYASVYLVQGVAGSSGSGEAQKKRRQSLRTVRPESAAELLKTQVIACGFKMLCEFKERQRDFELDVKEFKKK</sequence>
<dbReference type="CDD" id="cd15492">
    <property type="entry name" value="PHD_BRPF_JADE_like"/>
    <property type="match status" value="1"/>
</dbReference>
<evidence type="ECO:0000256" key="8">
    <source>
        <dbReference type="SAM" id="MobiDB-lite"/>
    </source>
</evidence>
<dbReference type="InterPro" id="IPR001487">
    <property type="entry name" value="Bromodomain"/>
</dbReference>
<dbReference type="Pfam" id="PF10513">
    <property type="entry name" value="EPL1"/>
    <property type="match status" value="1"/>
</dbReference>
<dbReference type="Gene3D" id="3.30.40.10">
    <property type="entry name" value="Zinc/RING finger domain, C3HC4 (zinc finger)"/>
    <property type="match status" value="2"/>
</dbReference>
<dbReference type="Pfam" id="PF13831">
    <property type="entry name" value="PHD_2"/>
    <property type="match status" value="1"/>
</dbReference>
<feature type="compositionally biased region" description="Basic residues" evidence="8">
    <location>
        <begin position="758"/>
        <end position="771"/>
    </location>
</feature>
<evidence type="ECO:0000313" key="12">
    <source>
        <dbReference type="EMBL" id="KAJ3136976.1"/>
    </source>
</evidence>
<dbReference type="PROSITE" id="PS51805">
    <property type="entry name" value="EPHD"/>
    <property type="match status" value="1"/>
</dbReference>
<accession>A0AAD5XK97</accession>
<feature type="region of interest" description="Disordered" evidence="8">
    <location>
        <begin position="228"/>
        <end position="266"/>
    </location>
</feature>
<keyword evidence="13" id="KW-1185">Reference proteome</keyword>
<evidence type="ECO:0000256" key="7">
    <source>
        <dbReference type="PROSITE-ProRule" id="PRU00146"/>
    </source>
</evidence>
<dbReference type="GO" id="GO:0006357">
    <property type="term" value="P:regulation of transcription by RNA polymerase II"/>
    <property type="evidence" value="ECO:0007669"/>
    <property type="project" value="TreeGrafter"/>
</dbReference>
<dbReference type="InterPro" id="IPR019542">
    <property type="entry name" value="Enhancer_polycomb-like_N"/>
</dbReference>
<feature type="compositionally biased region" description="Basic residues" evidence="8">
    <location>
        <begin position="131"/>
        <end position="157"/>
    </location>
</feature>
<dbReference type="GO" id="GO:0006325">
    <property type="term" value="P:chromatin organization"/>
    <property type="evidence" value="ECO:0007669"/>
    <property type="project" value="UniProtKB-ARBA"/>
</dbReference>
<name>A0AAD5XK97_9FUNG</name>
<dbReference type="SUPFAM" id="SSF57903">
    <property type="entry name" value="FYVE/PHD zinc finger"/>
    <property type="match status" value="1"/>
</dbReference>
<evidence type="ECO:0000259" key="11">
    <source>
        <dbReference type="PROSITE" id="PS51805"/>
    </source>
</evidence>
<dbReference type="InterPro" id="IPR019787">
    <property type="entry name" value="Znf_PHD-finger"/>
</dbReference>
<dbReference type="InterPro" id="IPR036427">
    <property type="entry name" value="Bromodomain-like_sf"/>
</dbReference>
<dbReference type="PRINTS" id="PR00503">
    <property type="entry name" value="BROMODOMAIN"/>
</dbReference>
<feature type="compositionally biased region" description="Basic and acidic residues" evidence="8">
    <location>
        <begin position="159"/>
        <end position="169"/>
    </location>
</feature>
<feature type="compositionally biased region" description="Acidic residues" evidence="8">
    <location>
        <begin position="430"/>
        <end position="439"/>
    </location>
</feature>
<dbReference type="SMART" id="SM00297">
    <property type="entry name" value="BROMO"/>
    <property type="match status" value="1"/>
</dbReference>
<feature type="compositionally biased region" description="Low complexity" evidence="8">
    <location>
        <begin position="47"/>
        <end position="69"/>
    </location>
</feature>
<dbReference type="Proteomes" id="UP001211907">
    <property type="component" value="Unassembled WGS sequence"/>
</dbReference>
<gene>
    <name evidence="12" type="primary">NTO1_1</name>
    <name evidence="12" type="ORF">HK100_001204</name>
</gene>
<dbReference type="Gene3D" id="1.20.920.10">
    <property type="entry name" value="Bromodomain-like"/>
    <property type="match status" value="1"/>
</dbReference>
<dbReference type="InterPro" id="IPR050701">
    <property type="entry name" value="Histone_Mod_Regulator"/>
</dbReference>
<comment type="caution">
    <text evidence="12">The sequence shown here is derived from an EMBL/GenBank/DDBJ whole genome shotgun (WGS) entry which is preliminary data.</text>
</comment>
<evidence type="ECO:0000256" key="2">
    <source>
        <dbReference type="ARBA" id="ARBA00022737"/>
    </source>
</evidence>
<feature type="compositionally biased region" description="Basic and acidic residues" evidence="8">
    <location>
        <begin position="75"/>
        <end position="110"/>
    </location>
</feature>
<dbReference type="PANTHER" id="PTHR13793:SF107">
    <property type="entry name" value="BROMODOMAIN-CONTAINING PROTEIN HOMOLOG"/>
    <property type="match status" value="1"/>
</dbReference>
<feature type="domain" description="PHD-type" evidence="11">
    <location>
        <begin position="589"/>
        <end position="710"/>
    </location>
</feature>
<evidence type="ECO:0000313" key="13">
    <source>
        <dbReference type="Proteomes" id="UP001211907"/>
    </source>
</evidence>
<dbReference type="InterPro" id="IPR001965">
    <property type="entry name" value="Znf_PHD"/>
</dbReference>
<feature type="region of interest" description="Disordered" evidence="8">
    <location>
        <begin position="415"/>
        <end position="439"/>
    </location>
</feature>
<feature type="compositionally biased region" description="Polar residues" evidence="8">
    <location>
        <begin position="13"/>
        <end position="23"/>
    </location>
</feature>
<feature type="domain" description="Bromo" evidence="9">
    <location>
        <begin position="966"/>
        <end position="1036"/>
    </location>
</feature>
<evidence type="ECO:0000256" key="5">
    <source>
        <dbReference type="ARBA" id="ARBA00023117"/>
    </source>
</evidence>
<dbReference type="Pfam" id="PF13832">
    <property type="entry name" value="zf-HC5HC2H_2"/>
    <property type="match status" value="1"/>
</dbReference>
<dbReference type="InterPro" id="IPR011011">
    <property type="entry name" value="Znf_FYVE_PHD"/>
</dbReference>
<feature type="region of interest" description="Disordered" evidence="8">
    <location>
        <begin position="744"/>
        <end position="823"/>
    </location>
</feature>
<protein>
    <submittedName>
        <fullName evidence="12">NuA3 HAT complex component nto1</fullName>
    </submittedName>
</protein>
<dbReference type="SMART" id="SM00249">
    <property type="entry name" value="PHD"/>
    <property type="match status" value="2"/>
</dbReference>
<feature type="compositionally biased region" description="Low complexity" evidence="8">
    <location>
        <begin position="251"/>
        <end position="266"/>
    </location>
</feature>
<feature type="region of interest" description="Disordered" evidence="8">
    <location>
        <begin position="292"/>
        <end position="323"/>
    </location>
</feature>
<evidence type="ECO:0000259" key="10">
    <source>
        <dbReference type="PROSITE" id="PS50016"/>
    </source>
</evidence>
<feature type="region of interest" description="Disordered" evidence="8">
    <location>
        <begin position="1"/>
        <end position="187"/>
    </location>
</feature>
<keyword evidence="4" id="KW-0862">Zinc</keyword>
<dbReference type="GO" id="GO:0008270">
    <property type="term" value="F:zinc ion binding"/>
    <property type="evidence" value="ECO:0007669"/>
    <property type="project" value="UniProtKB-KW"/>
</dbReference>
<dbReference type="EMBL" id="JADGJH010000126">
    <property type="protein sequence ID" value="KAJ3136976.1"/>
    <property type="molecule type" value="Genomic_DNA"/>
</dbReference>
<dbReference type="PROSITE" id="PS50014">
    <property type="entry name" value="BROMODOMAIN_2"/>
    <property type="match status" value="1"/>
</dbReference>
<dbReference type="Pfam" id="PF00439">
    <property type="entry name" value="Bromodomain"/>
    <property type="match status" value="1"/>
</dbReference>
<dbReference type="PROSITE" id="PS50016">
    <property type="entry name" value="ZF_PHD_2"/>
    <property type="match status" value="1"/>
</dbReference>
<dbReference type="SUPFAM" id="SSF47370">
    <property type="entry name" value="Bromodomain"/>
    <property type="match status" value="1"/>
</dbReference>
<evidence type="ECO:0000256" key="1">
    <source>
        <dbReference type="ARBA" id="ARBA00022723"/>
    </source>
</evidence>
<keyword evidence="2" id="KW-0677">Repeat</keyword>
<dbReference type="FunFam" id="3.30.40.10:FF:000008">
    <property type="entry name" value="Bromodomain containing 1, isoform CRA_a"/>
    <property type="match status" value="1"/>
</dbReference>
<evidence type="ECO:0000256" key="6">
    <source>
        <dbReference type="PROSITE-ProRule" id="PRU00035"/>
    </source>
</evidence>
<reference evidence="12" key="1">
    <citation type="submission" date="2020-05" db="EMBL/GenBank/DDBJ databases">
        <title>Phylogenomic resolution of chytrid fungi.</title>
        <authorList>
            <person name="Stajich J.E."/>
            <person name="Amses K."/>
            <person name="Simmons R."/>
            <person name="Seto K."/>
            <person name="Myers J."/>
            <person name="Bonds A."/>
            <person name="Quandt C.A."/>
            <person name="Barry K."/>
            <person name="Liu P."/>
            <person name="Grigoriev I."/>
            <person name="Longcore J.E."/>
            <person name="James T.Y."/>
        </authorList>
    </citation>
    <scope>NUCLEOTIDE SEQUENCE</scope>
    <source>
        <strain evidence="12">JEL0513</strain>
    </source>
</reference>
<dbReference type="InterPro" id="IPR013083">
    <property type="entry name" value="Znf_RING/FYVE/PHD"/>
</dbReference>
<keyword evidence="3 7" id="KW-0863">Zinc-finger</keyword>
<organism evidence="12 13">
    <name type="scientific">Physocladia obscura</name>
    <dbReference type="NCBI Taxonomy" id="109957"/>
    <lineage>
        <taxon>Eukaryota</taxon>
        <taxon>Fungi</taxon>
        <taxon>Fungi incertae sedis</taxon>
        <taxon>Chytridiomycota</taxon>
        <taxon>Chytridiomycota incertae sedis</taxon>
        <taxon>Chytridiomycetes</taxon>
        <taxon>Chytridiales</taxon>
        <taxon>Chytriomycetaceae</taxon>
        <taxon>Physocladia</taxon>
    </lineage>
</organism>
<evidence type="ECO:0000256" key="4">
    <source>
        <dbReference type="ARBA" id="ARBA00022833"/>
    </source>
</evidence>
<keyword evidence="1" id="KW-0479">Metal-binding</keyword>